<accession>A0A6N3AXX5</accession>
<organism evidence="1">
    <name type="scientific">Veillonella ratti</name>
    <dbReference type="NCBI Taxonomy" id="103892"/>
    <lineage>
        <taxon>Bacteria</taxon>
        <taxon>Bacillati</taxon>
        <taxon>Bacillota</taxon>
        <taxon>Negativicutes</taxon>
        <taxon>Veillonellales</taxon>
        <taxon>Veillonellaceae</taxon>
        <taxon>Veillonella</taxon>
    </lineage>
</organism>
<dbReference type="Gene3D" id="3.60.15.10">
    <property type="entry name" value="Ribonuclease Z/Hydroxyacylglutathione hydrolase-like"/>
    <property type="match status" value="1"/>
</dbReference>
<dbReference type="InterPro" id="IPR036866">
    <property type="entry name" value="RibonucZ/Hydroxyglut_hydro"/>
</dbReference>
<dbReference type="AlphaFoldDB" id="A0A6N3AXX5"/>
<dbReference type="RefSeq" id="WP_021840822.1">
    <property type="nucleotide sequence ID" value="NZ_CACRUX010000041.1"/>
</dbReference>
<dbReference type="GO" id="GO:0016787">
    <property type="term" value="F:hydrolase activity"/>
    <property type="evidence" value="ECO:0007669"/>
    <property type="project" value="UniProtKB-KW"/>
</dbReference>
<keyword evidence="1" id="KW-0378">Hydrolase</keyword>
<gene>
    <name evidence="1" type="ORF">VRLFYP33_00918</name>
</gene>
<reference evidence="1" key="1">
    <citation type="submission" date="2019-11" db="EMBL/GenBank/DDBJ databases">
        <authorList>
            <person name="Feng L."/>
        </authorList>
    </citation>
    <scope>NUCLEOTIDE SEQUENCE</scope>
    <source>
        <strain evidence="1">VrattiLFYP33</strain>
    </source>
</reference>
<name>A0A6N3AXX5_9FIRM</name>
<sequence length="235" mass="27071">MKLYYLEHSGFMLDAGDTCYIFDYWKDEAQVVKKAQAAGKVLWFFVTHWHGDHYSPAILDFNSPTTRYIVHTDVPHKDMPKERTTVMAVGDTTYVEDLKVTMYGSTDEGGSFLIDTGDATIFHAGDLNWWHWLGDTPENIDFARDFAAKEFKRIAGITPDLAMFPVDDRLEAAREWGAFEFLHAVGRLPKLFVPMHRHGPVWEPSLYFKSLYEHMPVWSPKHTGDSVELEEYGIE</sequence>
<dbReference type="PANTHER" id="PTHR42967">
    <property type="entry name" value="METAL DEPENDENT HYDROLASE"/>
    <property type="match status" value="1"/>
</dbReference>
<protein>
    <submittedName>
        <fullName evidence="1">Metal-dependent hydrolase</fullName>
    </submittedName>
</protein>
<dbReference type="EMBL" id="CACRUX010000041">
    <property type="protein sequence ID" value="VYT97194.1"/>
    <property type="molecule type" value="Genomic_DNA"/>
</dbReference>
<dbReference type="SUPFAM" id="SSF56281">
    <property type="entry name" value="Metallo-hydrolase/oxidoreductase"/>
    <property type="match status" value="1"/>
</dbReference>
<evidence type="ECO:0000313" key="1">
    <source>
        <dbReference type="EMBL" id="VYT97194.1"/>
    </source>
</evidence>
<proteinExistence type="predicted"/>
<dbReference type="PANTHER" id="PTHR42967:SF1">
    <property type="entry name" value="MBL FOLD METALLO-HYDROLASE"/>
    <property type="match status" value="1"/>
</dbReference>